<dbReference type="InterPro" id="IPR011990">
    <property type="entry name" value="TPR-like_helical_dom_sf"/>
</dbReference>
<reference evidence="3 4" key="1">
    <citation type="journal article" date="2020" name="ISME J.">
        <title>Comparative genomics reveals insights into cyanobacterial evolution and habitat adaptation.</title>
        <authorList>
            <person name="Chen M.Y."/>
            <person name="Teng W.K."/>
            <person name="Zhao L."/>
            <person name="Hu C.X."/>
            <person name="Zhou Y.K."/>
            <person name="Han B.P."/>
            <person name="Song L.R."/>
            <person name="Shu W.S."/>
        </authorList>
    </citation>
    <scope>NUCLEOTIDE SEQUENCE [LARGE SCALE GENOMIC DNA]</scope>
    <source>
        <strain evidence="3 4">FACHB-362</strain>
    </source>
</reference>
<dbReference type="Pfam" id="PF12770">
    <property type="entry name" value="CHAT"/>
    <property type="match status" value="1"/>
</dbReference>
<gene>
    <name evidence="3" type="ORF">H6G68_21650</name>
</gene>
<dbReference type="EMBL" id="JACJTQ010000044">
    <property type="protein sequence ID" value="MBD2694317.1"/>
    <property type="molecule type" value="Genomic_DNA"/>
</dbReference>
<name>A0ABR8JA07_9NOST</name>
<keyword evidence="4" id="KW-1185">Reference proteome</keyword>
<feature type="domain" description="CHAT" evidence="2">
    <location>
        <begin position="774"/>
        <end position="954"/>
    </location>
</feature>
<organism evidence="3 4">
    <name type="scientific">Anabaena catenula FACHB-362</name>
    <dbReference type="NCBI Taxonomy" id="2692877"/>
    <lineage>
        <taxon>Bacteria</taxon>
        <taxon>Bacillati</taxon>
        <taxon>Cyanobacteriota</taxon>
        <taxon>Cyanophyceae</taxon>
        <taxon>Nostocales</taxon>
        <taxon>Nostocaceae</taxon>
        <taxon>Anabaena</taxon>
    </lineage>
</organism>
<evidence type="ECO:0000259" key="2">
    <source>
        <dbReference type="Pfam" id="PF12770"/>
    </source>
</evidence>
<evidence type="ECO:0000256" key="1">
    <source>
        <dbReference type="ARBA" id="ARBA00009299"/>
    </source>
</evidence>
<accession>A0ABR8JA07</accession>
<comment type="caution">
    <text evidence="3">The sequence shown here is derived from an EMBL/GenBank/DDBJ whole genome shotgun (WGS) entry which is preliminary data.</text>
</comment>
<dbReference type="SUPFAM" id="SSF48371">
    <property type="entry name" value="ARM repeat"/>
    <property type="match status" value="1"/>
</dbReference>
<proteinExistence type="inferred from homology"/>
<comment type="similarity">
    <text evidence="1">Belongs to the CpcE/RpcE/PecE family.</text>
</comment>
<dbReference type="Gene3D" id="1.25.40.10">
    <property type="entry name" value="Tetratricopeptide repeat domain"/>
    <property type="match status" value="1"/>
</dbReference>
<protein>
    <submittedName>
        <fullName evidence="3">CHAT domain-containing protein</fullName>
    </submittedName>
</protein>
<evidence type="ECO:0000313" key="3">
    <source>
        <dbReference type="EMBL" id="MBD2694317.1"/>
    </source>
</evidence>
<dbReference type="RefSeq" id="WP_190908492.1">
    <property type="nucleotide sequence ID" value="NZ_JACJTQ010000044.1"/>
</dbReference>
<dbReference type="InterPro" id="IPR024983">
    <property type="entry name" value="CHAT_dom"/>
</dbReference>
<sequence>MPNSEEDIFDALASINQLGNPSKRAQKLVNLVPDLTTPNLLSEALKIVAEISNSGASAFALSKLSSRLNADQILEALKIASSISQPKSRASAMATFNSRLTPDLMPKALGVARELISTKRYDTCAEFLVAIIPQLSPDLLQEVLAIAKELISSKSYHACTKLLVAIIPQLSPNLLQEVLVIAYEINDSDARNNRIHALTELNKVLEQFSKSHNAAPHRATKNEEIDRQFCGVPRARAKILVLLYYYLEGEQQSQVFERLLETIEEVPAQPCKARSLMALAPYLPKNSARRVTERAFMIVKEIVEDISISKDIQEFNNHWFREQIDGAKIQELEGQFHTLSISTLLSETLSILEGTERLLFGDDRWWKPNMIEGLPPVPIPSPPPEYGVGDVLGDVFEELQNSPEYDVEEYDVEEYDVEKLTRSAKFRQYDVEEYDVEQLTRSDIAEFPQFSPDPNTQVNTTPQNLIRYPNLDCPDKTILNQRFSLTIELLLDKPEDQPEPIYGVLFLQETETDNLPEVEVVLSYSGFDLEGNNTQIMQVERDDDSSVRFVLIPRKLGQQKIKVQFYQNGKPIGKAIRNILVSEQPVTTEVSQPDKPIDIELKTSLTVPPQDLELFIELDDDGCTLSFFLHSVKEEIGYRRTKVGKVTLQGSPLEKMQAVYKKMNQYARTMPTTAEDRVLAEKRIEAEGNDLWEELIPEKLKQEYWKFKPRVKSILINSDEPWIPWEMIKPFRENDEGEREDDLFWCQQFSIARWLSGAGTVGEFHIKTARPIAPKQENLPSLQEEIAFLEQLSSLSPNITSLASFSTPTQVLDSLKNEDLSIMHFACHGLFDSTSPNDSAIKLSDGSLYPSDIRVRFGGKRQRPLIFINACHGGRAEFSFTGLGGWAERVLKAQAGAFIGAMWEVSDKLALQFTKSFYTALLKDNKTIAESFRQAREEIRQAAPYNSTWLAYTLYADPEGRVKN</sequence>
<dbReference type="Proteomes" id="UP000660381">
    <property type="component" value="Unassembled WGS sequence"/>
</dbReference>
<dbReference type="InterPro" id="IPR016024">
    <property type="entry name" value="ARM-type_fold"/>
</dbReference>
<evidence type="ECO:0000313" key="4">
    <source>
        <dbReference type="Proteomes" id="UP000660381"/>
    </source>
</evidence>